<dbReference type="RefSeq" id="WP_281874313.1">
    <property type="nucleotide sequence ID" value="NZ_BSBO01000059.1"/>
</dbReference>
<organism evidence="1 2">
    <name type="scientific">Sellimonas catena</name>
    <dbReference type="NCBI Taxonomy" id="2994035"/>
    <lineage>
        <taxon>Bacteria</taxon>
        <taxon>Bacillati</taxon>
        <taxon>Bacillota</taxon>
        <taxon>Clostridia</taxon>
        <taxon>Lachnospirales</taxon>
        <taxon>Lachnospiraceae</taxon>
        <taxon>Sellimonas</taxon>
    </lineage>
</organism>
<dbReference type="EMBL" id="BSBO01000059">
    <property type="protein sequence ID" value="GLG06263.1"/>
    <property type="molecule type" value="Genomic_DNA"/>
</dbReference>
<comment type="caution">
    <text evidence="1">The sequence shown here is derived from an EMBL/GenBank/DDBJ whole genome shotgun (WGS) entry which is preliminary data.</text>
</comment>
<dbReference type="AlphaFoldDB" id="A0A9W6FE45"/>
<sequence>MAENSIVRNKDELVSHGDGLVDPEYRKILEVVPGMEGFDINGMLAKLMQYVNMSDALSHVEKTLEYVVQIPIKHRDAFKAGEVFINQNTKTGVMWPTLYETLENGKRKFVDNLPIKPEEIIHGNPFESIAVSYHNIYMQQQIAELADALQETYRAVKRIEQGQMDDRIGLLLAGRDQIRYSLNAAPEEKISAMASGRSNMLVAQKQLLQTFKSRVGGFEPLPEGKFARFSMELMHSGAHRKKDQEFLVIQKYYSLYLQATQMVAASYAICGQMDAAEQVFIDAEQEMQGIDFSSLQTLRYIHKKNMEMFYYHATDYIATEREICLEEAQEYDMINIQMSGDKLLEVFQNVRTEKISESNSEQ</sequence>
<accession>A0A9W6FE45</accession>
<evidence type="ECO:0000313" key="2">
    <source>
        <dbReference type="Proteomes" id="UP001145145"/>
    </source>
</evidence>
<reference evidence="1 2" key="1">
    <citation type="journal article" date="2023" name="Int. J. Syst. Evol. Microbiol.">
        <title>Sellimonas catena sp. nov., isolated from human faeces.</title>
        <authorList>
            <person name="Hisatomi A."/>
            <person name="Ohkuma M."/>
            <person name="Sakamoto M."/>
        </authorList>
    </citation>
    <scope>NUCLEOTIDE SEQUENCE [LARGE SCALE GENOMIC DNA]</scope>
    <source>
        <strain evidence="1 2">12EGH17</strain>
    </source>
</reference>
<protein>
    <submittedName>
        <fullName evidence="1">Uncharacterized protein</fullName>
    </submittedName>
</protein>
<evidence type="ECO:0000313" key="1">
    <source>
        <dbReference type="EMBL" id="GLG06263.1"/>
    </source>
</evidence>
<name>A0A9W6FE45_9FIRM</name>
<gene>
    <name evidence="1" type="ORF">Selli1_34370</name>
</gene>
<dbReference type="Proteomes" id="UP001145145">
    <property type="component" value="Unassembled WGS sequence"/>
</dbReference>
<keyword evidence="2" id="KW-1185">Reference proteome</keyword>
<proteinExistence type="predicted"/>